<feature type="non-terminal residue" evidence="2">
    <location>
        <position position="154"/>
    </location>
</feature>
<evidence type="ECO:0000256" key="1">
    <source>
        <dbReference type="SAM" id="MobiDB-lite"/>
    </source>
</evidence>
<gene>
    <name evidence="2" type="ORF">LARSCL_LOCUS12144</name>
</gene>
<evidence type="ECO:0000313" key="2">
    <source>
        <dbReference type="EMBL" id="CAL1282580.1"/>
    </source>
</evidence>
<accession>A0AAV2AF45</accession>
<comment type="caution">
    <text evidence="2">The sequence shown here is derived from an EMBL/GenBank/DDBJ whole genome shotgun (WGS) entry which is preliminary data.</text>
</comment>
<protein>
    <submittedName>
        <fullName evidence="2">Uncharacterized protein</fullName>
    </submittedName>
</protein>
<evidence type="ECO:0000313" key="3">
    <source>
        <dbReference type="Proteomes" id="UP001497382"/>
    </source>
</evidence>
<dbReference type="EMBL" id="CAXIEN010000156">
    <property type="protein sequence ID" value="CAL1282580.1"/>
    <property type="molecule type" value="Genomic_DNA"/>
</dbReference>
<proteinExistence type="predicted"/>
<sequence>MLTLPQNPVIINLHREVAELRKATLQIAKDWIEMTSMMSAMKDQQYNFIRRLDSDFVSMSDFLQNSVKVSLEEECIRNDQRFTKMHKMIEGFRDEFLGIKEMIQMQGELIEKNIERPPPLVDGWSQTERDMIVKRRTREAPMKPSDEVSADNEA</sequence>
<organism evidence="2 3">
    <name type="scientific">Larinioides sclopetarius</name>
    <dbReference type="NCBI Taxonomy" id="280406"/>
    <lineage>
        <taxon>Eukaryota</taxon>
        <taxon>Metazoa</taxon>
        <taxon>Ecdysozoa</taxon>
        <taxon>Arthropoda</taxon>
        <taxon>Chelicerata</taxon>
        <taxon>Arachnida</taxon>
        <taxon>Araneae</taxon>
        <taxon>Araneomorphae</taxon>
        <taxon>Entelegynae</taxon>
        <taxon>Araneoidea</taxon>
        <taxon>Araneidae</taxon>
        <taxon>Larinioides</taxon>
    </lineage>
</organism>
<feature type="region of interest" description="Disordered" evidence="1">
    <location>
        <begin position="135"/>
        <end position="154"/>
    </location>
</feature>
<dbReference type="Proteomes" id="UP001497382">
    <property type="component" value="Unassembled WGS sequence"/>
</dbReference>
<feature type="compositionally biased region" description="Basic and acidic residues" evidence="1">
    <location>
        <begin position="135"/>
        <end position="146"/>
    </location>
</feature>
<name>A0AAV2AF45_9ARAC</name>
<reference evidence="2 3" key="1">
    <citation type="submission" date="2024-04" db="EMBL/GenBank/DDBJ databases">
        <authorList>
            <person name="Rising A."/>
            <person name="Reimegard J."/>
            <person name="Sonavane S."/>
            <person name="Akerstrom W."/>
            <person name="Nylinder S."/>
            <person name="Hedman E."/>
            <person name="Kallberg Y."/>
        </authorList>
    </citation>
    <scope>NUCLEOTIDE SEQUENCE [LARGE SCALE GENOMIC DNA]</scope>
</reference>
<keyword evidence="3" id="KW-1185">Reference proteome</keyword>
<dbReference type="AlphaFoldDB" id="A0AAV2AF45"/>